<organism evidence="1 2">
    <name type="scientific">Labedaea rhizosphaerae</name>
    <dbReference type="NCBI Taxonomy" id="598644"/>
    <lineage>
        <taxon>Bacteria</taxon>
        <taxon>Bacillati</taxon>
        <taxon>Actinomycetota</taxon>
        <taxon>Actinomycetes</taxon>
        <taxon>Pseudonocardiales</taxon>
        <taxon>Pseudonocardiaceae</taxon>
        <taxon>Labedaea</taxon>
    </lineage>
</organism>
<accession>A0A4V3CZW7</accession>
<protein>
    <submittedName>
        <fullName evidence="1">Putative nucleotidyltransferase</fullName>
    </submittedName>
</protein>
<keyword evidence="2" id="KW-1185">Reference proteome</keyword>
<gene>
    <name evidence="1" type="ORF">EV186_1021169</name>
</gene>
<sequence length="277" mass="31223">MSCGRVFAIMARMTQARNHTEHGDREVAVAGEVLRTEVGSGVHGIAIKGTDDHDEMGIYVEPAARVLGFGPRTDHYIYRTQPEGARSGPGDVDLVMYSLRKYLRLATKGNPTVLLPLYAPPESVMATTALGDELRAMRRELLSQQAVHRFLGFLHSQRKRLLGQEKRNVPNRPELIARYGYDVKYASHALRLAYQGLEIARDARLTLPMPEHERERVLRVKRGDVRDMHEALAEIDGVAAQVEQLLADGRTPLPERPDLDAITAWATDAHRRHWGWR</sequence>
<evidence type="ECO:0000313" key="1">
    <source>
        <dbReference type="EMBL" id="TDQ01301.1"/>
    </source>
</evidence>
<dbReference type="Pfam" id="PF10127">
    <property type="entry name" value="RlaP"/>
    <property type="match status" value="1"/>
</dbReference>
<dbReference type="InterPro" id="IPR018775">
    <property type="entry name" value="RlaP"/>
</dbReference>
<dbReference type="GO" id="GO:0016740">
    <property type="term" value="F:transferase activity"/>
    <property type="evidence" value="ECO:0007669"/>
    <property type="project" value="UniProtKB-KW"/>
</dbReference>
<dbReference type="AlphaFoldDB" id="A0A4V3CZW7"/>
<dbReference type="Proteomes" id="UP000295444">
    <property type="component" value="Unassembled WGS sequence"/>
</dbReference>
<keyword evidence="1" id="KW-0808">Transferase</keyword>
<name>A0A4V3CZW7_LABRH</name>
<reference evidence="1 2" key="1">
    <citation type="submission" date="2019-03" db="EMBL/GenBank/DDBJ databases">
        <title>Genomic Encyclopedia of Type Strains, Phase IV (KMG-IV): sequencing the most valuable type-strain genomes for metagenomic binning, comparative biology and taxonomic classification.</title>
        <authorList>
            <person name="Goeker M."/>
        </authorList>
    </citation>
    <scope>NUCLEOTIDE SEQUENCE [LARGE SCALE GENOMIC DNA]</scope>
    <source>
        <strain evidence="1 2">DSM 45361</strain>
    </source>
</reference>
<proteinExistence type="predicted"/>
<evidence type="ECO:0000313" key="2">
    <source>
        <dbReference type="Proteomes" id="UP000295444"/>
    </source>
</evidence>
<dbReference type="PANTHER" id="PTHR34817:SF1">
    <property type="entry name" value="NUCLEOTIDYLTRANSFERASE"/>
    <property type="match status" value="1"/>
</dbReference>
<comment type="caution">
    <text evidence="1">The sequence shown here is derived from an EMBL/GenBank/DDBJ whole genome shotgun (WGS) entry which is preliminary data.</text>
</comment>
<dbReference type="PANTHER" id="PTHR34817">
    <property type="entry name" value="NUCLEOTIDYLTRANSFERASE"/>
    <property type="match status" value="1"/>
</dbReference>
<dbReference type="EMBL" id="SNXZ01000002">
    <property type="protein sequence ID" value="TDQ01301.1"/>
    <property type="molecule type" value="Genomic_DNA"/>
</dbReference>